<dbReference type="SUPFAM" id="SSF63829">
    <property type="entry name" value="Calcium-dependent phosphotriesterase"/>
    <property type="match status" value="1"/>
</dbReference>
<dbReference type="Gene3D" id="2.150.10.10">
    <property type="entry name" value="Serralysin-like metalloprotease, C-terminal"/>
    <property type="match status" value="2"/>
</dbReference>
<dbReference type="InterPro" id="IPR011049">
    <property type="entry name" value="Serralysin-like_metalloprot_C"/>
</dbReference>
<dbReference type="GO" id="GO:0005509">
    <property type="term" value="F:calcium ion binding"/>
    <property type="evidence" value="ECO:0007669"/>
    <property type="project" value="InterPro"/>
</dbReference>
<protein>
    <recommendedName>
        <fullName evidence="4">RapA2 cadherin-like domain-containing protein</fullName>
    </recommendedName>
</protein>
<keyword evidence="3" id="KW-1185">Reference proteome</keyword>
<evidence type="ECO:0000256" key="1">
    <source>
        <dbReference type="SAM" id="MobiDB-lite"/>
    </source>
</evidence>
<proteinExistence type="predicted"/>
<dbReference type="Proteomes" id="UP000241229">
    <property type="component" value="Unassembled WGS sequence"/>
</dbReference>
<comment type="caution">
    <text evidence="2">The sequence shown here is derived from an EMBL/GenBank/DDBJ whole genome shotgun (WGS) entry which is preliminary data.</text>
</comment>
<accession>A0A2P7ST78</accession>
<sequence length="1493" mass="151103">MPAGDIAVIAYNTGQSDGTGNPPTADALRFVAMTDLAAGTVIHFSDRAWNGSAFVAGGGDGVATYTVPAGGLAAGTTVNLTGAALGSLNPEEAGDTIYAYQGTADAPTSFLFAIEIGDGNTTFNGNLTGTGLTTGLNAVAVGLDSASYHGPTTEPFAHFFNGKSLIQNVADFSNWEGDNRGGQNPLDQVDNTGPYFKASDLSIWGTATGGGDAIWSVQGDSTVNSGTTGFNLNFLMTLDNEDLADTVVAPRDIQFDTARGLFFIIDSNVSGTNRILQGNISDLLGNPGTAPAMTTLYTSNQAPGTEAFIRDMEIDPDSGIIYFTHGQRFEKIVYNTAGQTSTVLAQLGGTGSGNPNGTANSGFVDDFAINFATGDVYMTVHRVVAAQDGDSVTRNFIYKISGLDPSDGTKAFSWGGGNITTLNFSPDDDDVVHPTDIFGEAFPQEKGTVEGVALSADGNTLYFATASILWDHDGDGGFAGDGDPGTTDPLLQMGGIYSYALTGNPTGTYTLIYQQVAGSGPQGLLDDLEVDSVTGHLYFTDFTGKQMGATNPPGDEGIWRIATNGTGLTFFQGVNNVNSLAPGNIVLNRAPIVLSSSEATPTATEAAGAGSGLSATVQPFLSLNVSDFETADQTNQLNGAVIRVSGNFLAGDRLSINGLTSGTLDFGAQDITYSYNAATGAMVLSGASTFDNYEAAIALVRYQASGDNPTDYGTKGSRTIAWSVSDGLNQSEEVDTTVTVVGVNDAPVNTLPGVVPAADEDTGLSITGISVADVDADPASHNVTVTLDVDNGTLDILTDVVGGVTAGQVSGDNSSTITITATQNQINTTLAALNGLVYKGNLNFNGADTLTVTTNDNGSSGTDPGLTGTGTSEQDGDQRGITVNAVNDAPALTGLGGTVATDEQTAMSLDTDALIADVDLDPLNGGNGSYAGASLVLARQGGASGEDDFGFDTGGALFTVSGSDLQAGGQTFATFAVSGGTLTVTFTGSGTAATGALVDDVLRHITYTNTSDTPPASVVIDYTFNDGSPGNGQGSGATATATGSTTVDITAVDDIGVAQDDSFATDEATAITTGNVFSSNGSGADTDPDSTLAVAKVNGVALDVGTQITLASGALLTLNADGTFIYNPNGAFDDLPASGSGASNLLRDDSFTYELADGDTATVTVTVSGLDSSDTLLGTAGADSLSGGILDDILDGGTGDDVMDGGTGDDLFKVDSAADQVIELSGGGTDTVQSTVSYALAAGGEVELLQTADAAGITAINLRGNALQQTIIGNDGANILHDGGTGPLPNDGVPDTLIGNGGNDTYIVYAAAALIVEIAGEGHDRLAAGVDFVLAVGVSVEYLTTTSLTATSAIDLTGNEIRQWVRGNNGDNVLDGGGGIDTLFGMGGADAFRFSTALGAGNVDRIADFSVADDSIHLDDAIFTALTTPGTLDASAFKDIALAARDADDRILYNSTTGSLFYDADGSASAFAPVKFAALSPGLALSAADFVVV</sequence>
<evidence type="ECO:0000313" key="2">
    <source>
        <dbReference type="EMBL" id="PSJ65698.1"/>
    </source>
</evidence>
<dbReference type="InterPro" id="IPR001343">
    <property type="entry name" value="Hemolysn_Ca-bd"/>
</dbReference>
<dbReference type="EMBL" id="PXYK01000001">
    <property type="protein sequence ID" value="PSJ65698.1"/>
    <property type="molecule type" value="Genomic_DNA"/>
</dbReference>
<evidence type="ECO:0008006" key="4">
    <source>
        <dbReference type="Google" id="ProtNLM"/>
    </source>
</evidence>
<evidence type="ECO:0000313" key="3">
    <source>
        <dbReference type="Proteomes" id="UP000241229"/>
    </source>
</evidence>
<feature type="region of interest" description="Disordered" evidence="1">
    <location>
        <begin position="854"/>
        <end position="878"/>
    </location>
</feature>
<organism evidence="2 3">
    <name type="scientific">Kumtagia ephedrae</name>
    <dbReference type="NCBI Taxonomy" id="2116701"/>
    <lineage>
        <taxon>Bacteria</taxon>
        <taxon>Pseudomonadati</taxon>
        <taxon>Pseudomonadota</taxon>
        <taxon>Alphaproteobacteria</taxon>
        <taxon>Hyphomicrobiales</taxon>
        <taxon>Phyllobacteriaceae</taxon>
        <taxon>Kumtagia</taxon>
    </lineage>
</organism>
<dbReference type="Pfam" id="PF00353">
    <property type="entry name" value="HemolysinCabind"/>
    <property type="match status" value="3"/>
</dbReference>
<dbReference type="RefSeq" id="WP_106770240.1">
    <property type="nucleotide sequence ID" value="NZ_PXYK01000001.1"/>
</dbReference>
<dbReference type="OrthoDB" id="8335338at2"/>
<dbReference type="SUPFAM" id="SSF51120">
    <property type="entry name" value="beta-Roll"/>
    <property type="match status" value="2"/>
</dbReference>
<dbReference type="Pfam" id="PF17963">
    <property type="entry name" value="Big_9"/>
    <property type="match status" value="1"/>
</dbReference>
<name>A0A2P7ST78_9HYPH</name>
<gene>
    <name evidence="2" type="ORF">C7I84_00815</name>
</gene>
<reference evidence="2 3" key="1">
    <citation type="submission" date="2018-03" db="EMBL/GenBank/DDBJ databases">
        <title>The draft genome of Mesorhizobium sp. 6GN-30.</title>
        <authorList>
            <person name="Liu L."/>
            <person name="Li L."/>
            <person name="Wang T."/>
            <person name="Zhang X."/>
            <person name="Liang L."/>
        </authorList>
    </citation>
    <scope>NUCLEOTIDE SEQUENCE [LARGE SCALE GENOMIC DNA]</scope>
    <source>
        <strain evidence="2 3">6GN30</strain>
    </source>
</reference>